<dbReference type="Proteomes" id="UP001558713">
    <property type="component" value="Unassembled WGS sequence"/>
</dbReference>
<comment type="caution">
    <text evidence="1">The sequence shown here is derived from an EMBL/GenBank/DDBJ whole genome shotgun (WGS) entry which is preliminary data.</text>
</comment>
<name>A0ABD1B4C4_CARAN</name>
<evidence type="ECO:0000313" key="1">
    <source>
        <dbReference type="EMBL" id="KAL1213822.1"/>
    </source>
</evidence>
<accession>A0ABD1B4C4</accession>
<proteinExistence type="predicted"/>
<dbReference type="AlphaFoldDB" id="A0ABD1B4C4"/>
<protein>
    <submittedName>
        <fullName evidence="1">Uncharacterized protein</fullName>
    </submittedName>
</protein>
<organism evidence="1 2">
    <name type="scientific">Cardamine amara subsp. amara</name>
    <dbReference type="NCBI Taxonomy" id="228776"/>
    <lineage>
        <taxon>Eukaryota</taxon>
        <taxon>Viridiplantae</taxon>
        <taxon>Streptophyta</taxon>
        <taxon>Embryophyta</taxon>
        <taxon>Tracheophyta</taxon>
        <taxon>Spermatophyta</taxon>
        <taxon>Magnoliopsida</taxon>
        <taxon>eudicotyledons</taxon>
        <taxon>Gunneridae</taxon>
        <taxon>Pentapetalae</taxon>
        <taxon>rosids</taxon>
        <taxon>malvids</taxon>
        <taxon>Brassicales</taxon>
        <taxon>Brassicaceae</taxon>
        <taxon>Cardamineae</taxon>
        <taxon>Cardamine</taxon>
    </lineage>
</organism>
<keyword evidence="2" id="KW-1185">Reference proteome</keyword>
<reference evidence="1 2" key="1">
    <citation type="submission" date="2024-04" db="EMBL/GenBank/DDBJ databases">
        <title>Genome assembly C_amara_ONT_v2.</title>
        <authorList>
            <person name="Yant L."/>
            <person name="Moore C."/>
            <person name="Slenker M."/>
        </authorList>
    </citation>
    <scope>NUCLEOTIDE SEQUENCE [LARGE SCALE GENOMIC DNA]</scope>
    <source>
        <tissue evidence="1">Leaf</tissue>
    </source>
</reference>
<gene>
    <name evidence="1" type="ORF">V5N11_009999</name>
</gene>
<dbReference type="EMBL" id="JBANAX010000332">
    <property type="protein sequence ID" value="KAL1213822.1"/>
    <property type="molecule type" value="Genomic_DNA"/>
</dbReference>
<evidence type="ECO:0000313" key="2">
    <source>
        <dbReference type="Proteomes" id="UP001558713"/>
    </source>
</evidence>
<sequence>MEKRASAKVAWQDICLPKSEGGLGLRDFVIWNKALNLRPLWLLLAGSESLWVAWNTEHRLKSTNVWAAEVQSNTSWIWKNLMNL</sequence>